<dbReference type="RefSeq" id="WP_307404468.1">
    <property type="nucleotide sequence ID" value="NZ_JAUSTW010000001.1"/>
</dbReference>
<accession>A0ABT9XPZ5</accession>
<dbReference type="Gene3D" id="3.40.50.150">
    <property type="entry name" value="Vaccinia Virus protein VP39"/>
    <property type="match status" value="1"/>
</dbReference>
<comment type="caution">
    <text evidence="1">The sequence shown here is derived from an EMBL/GenBank/DDBJ whole genome shotgun (WGS) entry which is preliminary data.</text>
</comment>
<dbReference type="EMBL" id="JAUSTW010000001">
    <property type="protein sequence ID" value="MDQ0197604.1"/>
    <property type="molecule type" value="Genomic_DNA"/>
</dbReference>
<dbReference type="InterPro" id="IPR029063">
    <property type="entry name" value="SAM-dependent_MTases_sf"/>
</dbReference>
<dbReference type="PANTHER" id="PTHR36112:SF1">
    <property type="entry name" value="RIBOSOMAL RNA SMALL SUBUNIT METHYLTRANSFERASE J"/>
    <property type="match status" value="1"/>
</dbReference>
<dbReference type="Pfam" id="PF04445">
    <property type="entry name" value="SAM_MT"/>
    <property type="match status" value="1"/>
</dbReference>
<evidence type="ECO:0000313" key="1">
    <source>
        <dbReference type="EMBL" id="MDQ0197604.1"/>
    </source>
</evidence>
<sequence length="257" mass="29043">MFVTTSTRTDRQMIEKTKKTAETLAVPYVPRKKKSVNQLQNELNSNCLVVCKNRLELFEKGSPSPFFFHPNSAMFRIKRLLKGEHDPFADAAMLSKGMTVLDCTLGLGSDSIVASFLVGENGKVTGVEGQKYLAYIVQNGLRNWDSGIPVMNAAMERVSVIHSNSLDYLKSLPGNSVDCVYFDPMFEESILESYGIKALVQFAIHDDLNEELIVEALRVAKLRVVLKDHYQSNRFEKFGFQAIRRKSSKFHFGFINK</sequence>
<dbReference type="SUPFAM" id="SSF53335">
    <property type="entry name" value="S-adenosyl-L-methionine-dependent methyltransferases"/>
    <property type="match status" value="1"/>
</dbReference>
<protein>
    <submittedName>
        <fullName evidence="1">16S rRNA G966 N2-methylase RsmD</fullName>
    </submittedName>
</protein>
<proteinExistence type="predicted"/>
<dbReference type="PANTHER" id="PTHR36112">
    <property type="entry name" value="RIBOSOMAL RNA SMALL SUBUNIT METHYLTRANSFERASE J"/>
    <property type="match status" value="1"/>
</dbReference>
<organism evidence="1 2">
    <name type="scientific">Neobacillus ginsengisoli</name>
    <dbReference type="NCBI Taxonomy" id="904295"/>
    <lineage>
        <taxon>Bacteria</taxon>
        <taxon>Bacillati</taxon>
        <taxon>Bacillota</taxon>
        <taxon>Bacilli</taxon>
        <taxon>Bacillales</taxon>
        <taxon>Bacillaceae</taxon>
        <taxon>Neobacillus</taxon>
    </lineage>
</organism>
<name>A0ABT9XPZ5_9BACI</name>
<dbReference type="Proteomes" id="UP001224122">
    <property type="component" value="Unassembled WGS sequence"/>
</dbReference>
<evidence type="ECO:0000313" key="2">
    <source>
        <dbReference type="Proteomes" id="UP001224122"/>
    </source>
</evidence>
<gene>
    <name evidence="1" type="ORF">J2S10_000709</name>
</gene>
<reference evidence="1 2" key="1">
    <citation type="submission" date="2023-07" db="EMBL/GenBank/DDBJ databases">
        <title>Genomic Encyclopedia of Type Strains, Phase IV (KMG-IV): sequencing the most valuable type-strain genomes for metagenomic binning, comparative biology and taxonomic classification.</title>
        <authorList>
            <person name="Goeker M."/>
        </authorList>
    </citation>
    <scope>NUCLEOTIDE SEQUENCE [LARGE SCALE GENOMIC DNA]</scope>
    <source>
        <strain evidence="1 2">DSM 27594</strain>
    </source>
</reference>
<dbReference type="InterPro" id="IPR007536">
    <property type="entry name" value="16SrRNA_methylTrfase_J"/>
</dbReference>
<keyword evidence="2" id="KW-1185">Reference proteome</keyword>